<feature type="domain" description="Zn(2)-C6 fungal-type" evidence="3">
    <location>
        <begin position="321"/>
        <end position="351"/>
    </location>
</feature>
<dbReference type="SUPFAM" id="SSF57701">
    <property type="entry name" value="Zn2/Cys6 DNA-binding domain"/>
    <property type="match status" value="1"/>
</dbReference>
<dbReference type="GO" id="GO:0000981">
    <property type="term" value="F:DNA-binding transcription factor activity, RNA polymerase II-specific"/>
    <property type="evidence" value="ECO:0007669"/>
    <property type="project" value="InterPro"/>
</dbReference>
<dbReference type="AlphaFoldDB" id="A0AA37GRY5"/>
<sequence length="537" mass="59232">MENTNNDFTMGFLDNMTNEEFAQLLLDDIQQQEQKQQEQQQKQQQEQQQQEQQQQEQQQQQQQQQPPFQPGHDGNSFLFDPASVAGPFPDYEQGQVFSPLLPQNTASVVLHPQGDEYFGKGKRNDGDNNDNLSNFRDVSFLGASSFQQEQYIDPRLLHKTVAGSSQQAKDASSSIDSLFDEKEVEEIPPSPDSCLLEEELLEFFRQEDIANQSLQGPSPAPHTPPVPAPALPLPLALPPPPLPWIGSGNKQQIAGDASQRAVEAGHMADIPLQSSSPAEPVSRASPAVESIVDKVLAPKTKGKRVVKAAGNKKAREVKANSCEACRRSKTKCVREGGAASCNLCTKKKCECYISGTDGRTNKTNQKRLDAAAAAVNDYLKDAILLCSELVEHPEQMETARALLQNMGDFKQVRAIISGLTRSPLKEFQFAMGPFRPPFYEGTTKLSETRNQRIPQLKQTALEQGEIVGSLLIMLAFSGPSQFEEASRLVAGVMLHNNALATLKHSIQQHCYFPPGVVHPVYQHIRQGVEERISAALA</sequence>
<dbReference type="InterPro" id="IPR036864">
    <property type="entry name" value="Zn2-C6_fun-type_DNA-bd_sf"/>
</dbReference>
<dbReference type="InterPro" id="IPR001138">
    <property type="entry name" value="Zn2Cys6_DnaBD"/>
</dbReference>
<dbReference type="EMBL" id="BPPX01000019">
    <property type="protein sequence ID" value="GJC85882.1"/>
    <property type="molecule type" value="Genomic_DNA"/>
</dbReference>
<name>A0AA37GRY5_9PEZI</name>
<feature type="compositionally biased region" description="Low complexity" evidence="2">
    <location>
        <begin position="31"/>
        <end position="65"/>
    </location>
</feature>
<gene>
    <name evidence="4" type="ORF">ColLi_08720</name>
</gene>
<comment type="caution">
    <text evidence="4">The sequence shown here is derived from an EMBL/GenBank/DDBJ whole genome shotgun (WGS) entry which is preliminary data.</text>
</comment>
<reference evidence="4 5" key="1">
    <citation type="submission" date="2021-07" db="EMBL/GenBank/DDBJ databases">
        <title>Genome data of Colletotrichum spaethianum.</title>
        <authorList>
            <person name="Utami Y.D."/>
            <person name="Hiruma K."/>
        </authorList>
    </citation>
    <scope>NUCLEOTIDE SEQUENCE [LARGE SCALE GENOMIC DNA]</scope>
    <source>
        <strain evidence="4 5">MAFF 242679</strain>
    </source>
</reference>
<dbReference type="PROSITE" id="PS00463">
    <property type="entry name" value="ZN2_CY6_FUNGAL_1"/>
    <property type="match status" value="1"/>
</dbReference>
<organism evidence="4 5">
    <name type="scientific">Colletotrichum liriopes</name>
    <dbReference type="NCBI Taxonomy" id="708192"/>
    <lineage>
        <taxon>Eukaryota</taxon>
        <taxon>Fungi</taxon>
        <taxon>Dikarya</taxon>
        <taxon>Ascomycota</taxon>
        <taxon>Pezizomycotina</taxon>
        <taxon>Sordariomycetes</taxon>
        <taxon>Hypocreomycetidae</taxon>
        <taxon>Glomerellales</taxon>
        <taxon>Glomerellaceae</taxon>
        <taxon>Colletotrichum</taxon>
        <taxon>Colletotrichum spaethianum species complex</taxon>
    </lineage>
</organism>
<dbReference type="Proteomes" id="UP001055172">
    <property type="component" value="Unassembled WGS sequence"/>
</dbReference>
<dbReference type="CDD" id="cd00067">
    <property type="entry name" value="GAL4"/>
    <property type="match status" value="1"/>
</dbReference>
<dbReference type="GO" id="GO:0008270">
    <property type="term" value="F:zinc ion binding"/>
    <property type="evidence" value="ECO:0007669"/>
    <property type="project" value="InterPro"/>
</dbReference>
<feature type="compositionally biased region" description="Pro residues" evidence="2">
    <location>
        <begin position="218"/>
        <end position="234"/>
    </location>
</feature>
<evidence type="ECO:0000256" key="1">
    <source>
        <dbReference type="ARBA" id="ARBA00023242"/>
    </source>
</evidence>
<evidence type="ECO:0000313" key="5">
    <source>
        <dbReference type="Proteomes" id="UP001055172"/>
    </source>
</evidence>
<protein>
    <recommendedName>
        <fullName evidence="3">Zn(2)-C6 fungal-type domain-containing protein</fullName>
    </recommendedName>
</protein>
<proteinExistence type="predicted"/>
<keyword evidence="5" id="KW-1185">Reference proteome</keyword>
<keyword evidence="1" id="KW-0539">Nucleus</keyword>
<accession>A0AA37GRY5</accession>
<evidence type="ECO:0000256" key="2">
    <source>
        <dbReference type="SAM" id="MobiDB-lite"/>
    </source>
</evidence>
<evidence type="ECO:0000259" key="3">
    <source>
        <dbReference type="PROSITE" id="PS00463"/>
    </source>
</evidence>
<dbReference type="Gene3D" id="4.10.240.10">
    <property type="entry name" value="Zn(2)-C6 fungal-type DNA-binding domain"/>
    <property type="match status" value="1"/>
</dbReference>
<evidence type="ECO:0000313" key="4">
    <source>
        <dbReference type="EMBL" id="GJC85882.1"/>
    </source>
</evidence>
<feature type="region of interest" description="Disordered" evidence="2">
    <location>
        <begin position="212"/>
        <end position="234"/>
    </location>
</feature>
<feature type="region of interest" description="Disordered" evidence="2">
    <location>
        <begin position="24"/>
        <end position="99"/>
    </location>
</feature>